<keyword evidence="1" id="KW-0175">Coiled coil</keyword>
<feature type="coiled-coil region" evidence="1">
    <location>
        <begin position="547"/>
        <end position="574"/>
    </location>
</feature>
<evidence type="ECO:0000259" key="2">
    <source>
        <dbReference type="Pfam" id="PF04389"/>
    </source>
</evidence>
<protein>
    <submittedName>
        <fullName evidence="3">M28 family peptidase</fullName>
    </submittedName>
</protein>
<dbReference type="SUPFAM" id="SSF53187">
    <property type="entry name" value="Zn-dependent exopeptidases"/>
    <property type="match status" value="1"/>
</dbReference>
<dbReference type="AlphaFoldDB" id="A0ABD6BQC8"/>
<dbReference type="Gene3D" id="3.40.630.10">
    <property type="entry name" value="Zn peptidases"/>
    <property type="match status" value="1"/>
</dbReference>
<reference evidence="3 4" key="1">
    <citation type="journal article" date="2019" name="Int. J. Syst. Evol. Microbiol.">
        <title>The Global Catalogue of Microorganisms (GCM) 10K type strain sequencing project: providing services to taxonomists for standard genome sequencing and annotation.</title>
        <authorList>
            <consortium name="The Broad Institute Genomics Platform"/>
            <consortium name="The Broad Institute Genome Sequencing Center for Infectious Disease"/>
            <person name="Wu L."/>
            <person name="Ma J."/>
        </authorList>
    </citation>
    <scope>NUCLEOTIDE SEQUENCE [LARGE SCALE GENOMIC DNA]</scope>
    <source>
        <strain evidence="3 4">CGMCC 1.12859</strain>
    </source>
</reference>
<comment type="caution">
    <text evidence="3">The sequence shown here is derived from an EMBL/GenBank/DDBJ whole genome shotgun (WGS) entry which is preliminary data.</text>
</comment>
<dbReference type="Gene3D" id="3.50.30.30">
    <property type="match status" value="1"/>
</dbReference>
<name>A0ABD6BQC8_9EURY</name>
<dbReference type="Pfam" id="PF04389">
    <property type="entry name" value="Peptidase_M28"/>
    <property type="match status" value="1"/>
</dbReference>
<dbReference type="PANTHER" id="PTHR10404:SF46">
    <property type="entry name" value="VACUOLAR PROTEIN SORTING-ASSOCIATED PROTEIN 70"/>
    <property type="match status" value="1"/>
</dbReference>
<evidence type="ECO:0000313" key="3">
    <source>
        <dbReference type="EMBL" id="MFD1567297.1"/>
    </source>
</evidence>
<dbReference type="InterPro" id="IPR039373">
    <property type="entry name" value="Peptidase_M28B"/>
</dbReference>
<evidence type="ECO:0000313" key="4">
    <source>
        <dbReference type="Proteomes" id="UP001597139"/>
    </source>
</evidence>
<gene>
    <name evidence="3" type="ORF">ACFSAU_07310</name>
</gene>
<dbReference type="PANTHER" id="PTHR10404">
    <property type="entry name" value="N-ACETYLATED-ALPHA-LINKED ACIDIC DIPEPTIDASE"/>
    <property type="match status" value="1"/>
</dbReference>
<dbReference type="RefSeq" id="WP_267646277.1">
    <property type="nucleotide sequence ID" value="NZ_JANHGR010000001.1"/>
</dbReference>
<dbReference type="Proteomes" id="UP001597139">
    <property type="component" value="Unassembled WGS sequence"/>
</dbReference>
<evidence type="ECO:0000256" key="1">
    <source>
        <dbReference type="SAM" id="Coils"/>
    </source>
</evidence>
<sequence length="575" mass="62706">MLEPIDRETETELRDLVDADELERHVDAFDGTERISGTDDEWEASEYVVETLREYGCEAELLEFEAYISVPGSARVDVTAPTAKTFDEAITSSFGASTPPSGVSGEVVRIEDVTEENVAAADLEGKVAFTTGLPTPEPIGLFEDAGAEAVLYQSSNPDHLHEMIVTPVWGTPTLGDEEEIPDVPVAQVTHDAGDWLRDRNEEGPVDVTVTTQVTTELTTLPCPVGRVEGTESDRYMVVGNHVDSWYEGITDNATAMAATLELARVFAENPPARGLVFGFWPAHSTGRYAGSTWWADQEWLDLRENGVAYYHLDLNGLKGADGLWHQEMAELNEEHLDILDTASDMPMLETADAGFLGSDRPARNSDQSFWGAGLTSLLSGARMNPGGEGGPIGGGWWWHTPADTRDKVDIDVLAEETEIAVTLASRICDSPTLPHDFRATAADVREQVAGIESDTDSSFPAIHEDLDALEVALDEAYEAIEAVDGVGTDAAAAAEDLQVELGNELVPALYMTRRDYDQEPALPHQPLPELRRAAAVEGTDRTELFAETTLAREVNRLRHRLQNAQRAADAFVEEQ</sequence>
<proteinExistence type="predicted"/>
<dbReference type="InterPro" id="IPR007484">
    <property type="entry name" value="Peptidase_M28"/>
</dbReference>
<accession>A0ABD6BQC8</accession>
<keyword evidence="4" id="KW-1185">Reference proteome</keyword>
<feature type="domain" description="Peptidase M28" evidence="2">
    <location>
        <begin position="224"/>
        <end position="421"/>
    </location>
</feature>
<dbReference type="EMBL" id="JBHUCZ010000003">
    <property type="protein sequence ID" value="MFD1567297.1"/>
    <property type="molecule type" value="Genomic_DNA"/>
</dbReference>
<organism evidence="3 4">
    <name type="scientific">Halolamina litorea</name>
    <dbReference type="NCBI Taxonomy" id="1515593"/>
    <lineage>
        <taxon>Archaea</taxon>
        <taxon>Methanobacteriati</taxon>
        <taxon>Methanobacteriota</taxon>
        <taxon>Stenosarchaea group</taxon>
        <taxon>Halobacteria</taxon>
        <taxon>Halobacteriales</taxon>
        <taxon>Haloferacaceae</taxon>
    </lineage>
</organism>